<evidence type="ECO:0000256" key="1">
    <source>
        <dbReference type="SAM" id="MobiDB-lite"/>
    </source>
</evidence>
<dbReference type="AlphaFoldDB" id="A0A0L0D434"/>
<feature type="compositionally biased region" description="Low complexity" evidence="1">
    <location>
        <begin position="37"/>
        <end position="61"/>
    </location>
</feature>
<sequence>MESPDNGTADATRRLAAAEQRIDELTALVKRLEAQNSVTTTARSVPTRRASSSSASGEGLGTCSDSCSSALTASSLDGDDETAHSAAKSLLGSTASVADEEAAAPPPCASDSARHRRGGVSNVSYVAFVAVVAAVIEVIALVVAHASYLGNVLMVAMVYWWLVPGLAASFYFFRYMQNRPDEFADRITYLVVVGVLSLALATAVCVSGFVWPVVWDVSINNRVAYDISVDNVDAYGNAKAFTFTDAVLLTEFTRSTGGEQPILVAPLVSRAAVDAANGTRPIGPVNVWVVASKFSDLAVDYSGGYVASGLTRSRIEDAARVAVGTSQGALIGPTTRPLILKWRNPKAYVTKFTTIFVATNVVCWLLYLLLAIPLSMAINMVHPIVTT</sequence>
<evidence type="ECO:0000313" key="4">
    <source>
        <dbReference type="Proteomes" id="UP000054408"/>
    </source>
</evidence>
<gene>
    <name evidence="3" type="ORF">AMSG_03488</name>
</gene>
<proteinExistence type="predicted"/>
<accession>A0A0L0D434</accession>
<keyword evidence="4" id="KW-1185">Reference proteome</keyword>
<organism evidence="3 4">
    <name type="scientific">Thecamonas trahens ATCC 50062</name>
    <dbReference type="NCBI Taxonomy" id="461836"/>
    <lineage>
        <taxon>Eukaryota</taxon>
        <taxon>Apusozoa</taxon>
        <taxon>Apusomonadida</taxon>
        <taxon>Apusomonadidae</taxon>
        <taxon>Thecamonas</taxon>
    </lineage>
</organism>
<feature type="transmembrane region" description="Helical" evidence="2">
    <location>
        <begin position="348"/>
        <end position="370"/>
    </location>
</feature>
<keyword evidence="2" id="KW-0812">Transmembrane</keyword>
<dbReference type="RefSeq" id="XP_013759844.1">
    <property type="nucleotide sequence ID" value="XM_013904390.1"/>
</dbReference>
<feature type="transmembrane region" description="Helical" evidence="2">
    <location>
        <begin position="152"/>
        <end position="175"/>
    </location>
</feature>
<name>A0A0L0D434_THETB</name>
<reference evidence="3 4" key="1">
    <citation type="submission" date="2010-05" db="EMBL/GenBank/DDBJ databases">
        <title>The Genome Sequence of Thecamonas trahens ATCC 50062.</title>
        <authorList>
            <consortium name="The Broad Institute Genome Sequencing Platform"/>
            <person name="Russ C."/>
            <person name="Cuomo C."/>
            <person name="Shea T."/>
            <person name="Young S.K."/>
            <person name="Zeng Q."/>
            <person name="Koehrsen M."/>
            <person name="Haas B."/>
            <person name="Borodovsky M."/>
            <person name="Guigo R."/>
            <person name="Alvarado L."/>
            <person name="Berlin A."/>
            <person name="Bochicchio J."/>
            <person name="Borenstein D."/>
            <person name="Chapman S."/>
            <person name="Chen Z."/>
            <person name="Freedman E."/>
            <person name="Gellesch M."/>
            <person name="Goldberg J."/>
            <person name="Griggs A."/>
            <person name="Gujja S."/>
            <person name="Heilman E."/>
            <person name="Heiman D."/>
            <person name="Hepburn T."/>
            <person name="Howarth C."/>
            <person name="Jen D."/>
            <person name="Larson L."/>
            <person name="Mehta T."/>
            <person name="Park D."/>
            <person name="Pearson M."/>
            <person name="Roberts A."/>
            <person name="Saif S."/>
            <person name="Shenoy N."/>
            <person name="Sisk P."/>
            <person name="Stolte C."/>
            <person name="Sykes S."/>
            <person name="Thomson T."/>
            <person name="Walk T."/>
            <person name="White J."/>
            <person name="Yandava C."/>
            <person name="Burger G."/>
            <person name="Gray M.W."/>
            <person name="Holland P.W.H."/>
            <person name="King N."/>
            <person name="Lang F.B.F."/>
            <person name="Roger A.J."/>
            <person name="Ruiz-Trillo I."/>
            <person name="Lander E."/>
            <person name="Nusbaum C."/>
        </authorList>
    </citation>
    <scope>NUCLEOTIDE SEQUENCE [LARGE SCALE GENOMIC DNA]</scope>
    <source>
        <strain evidence="3 4">ATCC 50062</strain>
    </source>
</reference>
<dbReference type="Proteomes" id="UP000054408">
    <property type="component" value="Unassembled WGS sequence"/>
</dbReference>
<feature type="transmembrane region" description="Helical" evidence="2">
    <location>
        <begin position="187"/>
        <end position="211"/>
    </location>
</feature>
<feature type="transmembrane region" description="Helical" evidence="2">
    <location>
        <begin position="123"/>
        <end position="146"/>
    </location>
</feature>
<keyword evidence="2" id="KW-1133">Transmembrane helix</keyword>
<dbReference type="EMBL" id="GL349445">
    <property type="protein sequence ID" value="KNC47064.1"/>
    <property type="molecule type" value="Genomic_DNA"/>
</dbReference>
<feature type="region of interest" description="Disordered" evidence="1">
    <location>
        <begin position="32"/>
        <end position="61"/>
    </location>
</feature>
<evidence type="ECO:0000256" key="2">
    <source>
        <dbReference type="SAM" id="Phobius"/>
    </source>
</evidence>
<keyword evidence="2" id="KW-0472">Membrane</keyword>
<evidence type="ECO:0000313" key="3">
    <source>
        <dbReference type="EMBL" id="KNC47064.1"/>
    </source>
</evidence>
<dbReference type="GeneID" id="25563088"/>
<protein>
    <submittedName>
        <fullName evidence="3">Uncharacterized protein</fullName>
    </submittedName>
</protein>